<accession>A0ABV8PPS7</accession>
<evidence type="ECO:0000313" key="1">
    <source>
        <dbReference type="EMBL" id="MFC4221180.1"/>
    </source>
</evidence>
<protein>
    <submittedName>
        <fullName evidence="1">Uncharacterized protein</fullName>
    </submittedName>
</protein>
<organism evidence="1 2">
    <name type="scientific">Flagellimonas marina</name>
    <dbReference type="NCBI Taxonomy" id="1775168"/>
    <lineage>
        <taxon>Bacteria</taxon>
        <taxon>Pseudomonadati</taxon>
        <taxon>Bacteroidota</taxon>
        <taxon>Flavobacteriia</taxon>
        <taxon>Flavobacteriales</taxon>
        <taxon>Flavobacteriaceae</taxon>
        <taxon>Flagellimonas</taxon>
    </lineage>
</organism>
<keyword evidence="2" id="KW-1185">Reference proteome</keyword>
<comment type="caution">
    <text evidence="1">The sequence shown here is derived from an EMBL/GenBank/DDBJ whole genome shotgun (WGS) entry which is preliminary data.</text>
</comment>
<sequence>MTKSIFISVSFLFCTITFGQNSVDEKDSYFPLTKGISKTLTWYNNKYREVVEDTITFEGKVYTRVAQIFPPDETINMYYFKSNDTIYYFNEVKRKHTPFFSINPVEGETTANGTVKKVGATLKTPKGKLTNLLVIEMVYVSGQKDTRYYKKGLGLVAVKNNGRLVCYYVPD</sequence>
<dbReference type="Proteomes" id="UP001595841">
    <property type="component" value="Unassembled WGS sequence"/>
</dbReference>
<evidence type="ECO:0000313" key="2">
    <source>
        <dbReference type="Proteomes" id="UP001595841"/>
    </source>
</evidence>
<dbReference type="EMBL" id="JBHSCL010000007">
    <property type="protein sequence ID" value="MFC4221180.1"/>
    <property type="molecule type" value="Genomic_DNA"/>
</dbReference>
<dbReference type="RefSeq" id="WP_379765457.1">
    <property type="nucleotide sequence ID" value="NZ_JBHSCL010000007.1"/>
</dbReference>
<proteinExistence type="predicted"/>
<gene>
    <name evidence="1" type="ORF">ACFOWS_13595</name>
</gene>
<reference evidence="2" key="1">
    <citation type="journal article" date="2019" name="Int. J. Syst. Evol. Microbiol.">
        <title>The Global Catalogue of Microorganisms (GCM) 10K type strain sequencing project: providing services to taxonomists for standard genome sequencing and annotation.</title>
        <authorList>
            <consortium name="The Broad Institute Genomics Platform"/>
            <consortium name="The Broad Institute Genome Sequencing Center for Infectious Disease"/>
            <person name="Wu L."/>
            <person name="Ma J."/>
        </authorList>
    </citation>
    <scope>NUCLEOTIDE SEQUENCE [LARGE SCALE GENOMIC DNA]</scope>
    <source>
        <strain evidence="2">CGMCC 1.15774</strain>
    </source>
</reference>
<name>A0ABV8PPS7_9FLAO</name>